<keyword evidence="5" id="KW-1185">Reference proteome</keyword>
<sequence length="398" mass="44113">MVMTSSLNMVLLPPLPPPYSTTTLFPSSKSPQFHIHTHYAKTITFSNSSSSSSSSSSSLVHNDDLQQLLHILPSDLHHNLLNQTNRTQLVEVILDLGRFPEARYLGQHGGKCIRNTEVTVKELEYAEDAVGEFGRDNRAGIEGTLHRISAIRSRKGGIVGLTCRVGRAVSGQIDMVYDLLQYGKSILFVGRPGVGKTTVMREIARVLSDEFHKRVVIVDTSNEIGGDGNIPHAAIGGARRMQVPEPSMQHRVMVEAVENHMPEVIIVDEIGTEAEAHACRSIAERGVILIGTAHGEQLDNIMKNPILSDLIGGIETVTLGDAEARARNCQKTILERKAPPTFDFLIEMRDMHYWLTHQTDKSVDMLLRGKIPQVEVRKRDVKGKVVIEKSKAYDKCQF</sequence>
<dbReference type="SUPFAM" id="SSF52540">
    <property type="entry name" value="P-loop containing nucleoside triphosphate hydrolases"/>
    <property type="match status" value="1"/>
</dbReference>
<dbReference type="Gene3D" id="3.40.50.300">
    <property type="entry name" value="P-loop containing nucleotide triphosphate hydrolases"/>
    <property type="match status" value="1"/>
</dbReference>
<keyword evidence="2" id="KW-0067">ATP-binding</keyword>
<reference evidence="4 5" key="1">
    <citation type="submission" date="2024-03" db="EMBL/GenBank/DDBJ databases">
        <authorList>
            <person name="Martinez-Hernandez J."/>
        </authorList>
    </citation>
    <scope>NUCLEOTIDE SEQUENCE [LARGE SCALE GENOMIC DNA]</scope>
</reference>
<dbReference type="PANTHER" id="PTHR20953:SF13">
    <property type="entry name" value="EXPRESSED PROTEIN"/>
    <property type="match status" value="1"/>
</dbReference>
<evidence type="ECO:0000313" key="4">
    <source>
        <dbReference type="EMBL" id="CAL0316680.1"/>
    </source>
</evidence>
<evidence type="ECO:0000256" key="1">
    <source>
        <dbReference type="ARBA" id="ARBA00022741"/>
    </source>
</evidence>
<comment type="caution">
    <text evidence="4">The sequence shown here is derived from an EMBL/GenBank/DDBJ whole genome shotgun (WGS) entry which is preliminary data.</text>
</comment>
<dbReference type="CDD" id="cd00009">
    <property type="entry name" value="AAA"/>
    <property type="match status" value="1"/>
</dbReference>
<dbReference type="Pfam" id="PF19568">
    <property type="entry name" value="Spore_III_AA"/>
    <property type="match status" value="1"/>
</dbReference>
<evidence type="ECO:0000256" key="2">
    <source>
        <dbReference type="ARBA" id="ARBA00022840"/>
    </source>
</evidence>
<dbReference type="InterPro" id="IPR003593">
    <property type="entry name" value="AAA+_ATPase"/>
</dbReference>
<evidence type="ECO:0000259" key="3">
    <source>
        <dbReference type="SMART" id="SM00382"/>
    </source>
</evidence>
<dbReference type="PANTHER" id="PTHR20953">
    <property type="entry name" value="KINASE-RELATED"/>
    <property type="match status" value="1"/>
</dbReference>
<evidence type="ECO:0000313" key="5">
    <source>
        <dbReference type="Proteomes" id="UP001497480"/>
    </source>
</evidence>
<feature type="domain" description="AAA+ ATPase" evidence="3">
    <location>
        <begin position="182"/>
        <end position="318"/>
    </location>
</feature>
<gene>
    <name evidence="4" type="ORF">LLUT_LOCUS17740</name>
</gene>
<dbReference type="AlphaFoldDB" id="A0AAV1X4V1"/>
<dbReference type="EMBL" id="CAXHTB010000012">
    <property type="protein sequence ID" value="CAL0316680.1"/>
    <property type="molecule type" value="Genomic_DNA"/>
</dbReference>
<dbReference type="InterPro" id="IPR027417">
    <property type="entry name" value="P-loop_NTPase"/>
</dbReference>
<accession>A0AAV1X4V1</accession>
<name>A0AAV1X4V1_LUPLU</name>
<dbReference type="Proteomes" id="UP001497480">
    <property type="component" value="Unassembled WGS sequence"/>
</dbReference>
<dbReference type="GO" id="GO:0005524">
    <property type="term" value="F:ATP binding"/>
    <property type="evidence" value="ECO:0007669"/>
    <property type="project" value="UniProtKB-KW"/>
</dbReference>
<organism evidence="4 5">
    <name type="scientific">Lupinus luteus</name>
    <name type="common">European yellow lupine</name>
    <dbReference type="NCBI Taxonomy" id="3873"/>
    <lineage>
        <taxon>Eukaryota</taxon>
        <taxon>Viridiplantae</taxon>
        <taxon>Streptophyta</taxon>
        <taxon>Embryophyta</taxon>
        <taxon>Tracheophyta</taxon>
        <taxon>Spermatophyta</taxon>
        <taxon>Magnoliopsida</taxon>
        <taxon>eudicotyledons</taxon>
        <taxon>Gunneridae</taxon>
        <taxon>Pentapetalae</taxon>
        <taxon>rosids</taxon>
        <taxon>fabids</taxon>
        <taxon>Fabales</taxon>
        <taxon>Fabaceae</taxon>
        <taxon>Papilionoideae</taxon>
        <taxon>50 kb inversion clade</taxon>
        <taxon>genistoids sensu lato</taxon>
        <taxon>core genistoids</taxon>
        <taxon>Genisteae</taxon>
        <taxon>Lupinus</taxon>
    </lineage>
</organism>
<protein>
    <recommendedName>
        <fullName evidence="3">AAA+ ATPase domain-containing protein</fullName>
    </recommendedName>
</protein>
<keyword evidence="1" id="KW-0547">Nucleotide-binding</keyword>
<proteinExistence type="predicted"/>
<dbReference type="InterPro" id="IPR045735">
    <property type="entry name" value="Spore_III_AA_AAA+_ATPase"/>
</dbReference>
<dbReference type="SMART" id="SM00382">
    <property type="entry name" value="AAA"/>
    <property type="match status" value="1"/>
</dbReference>